<dbReference type="Proteomes" id="UP000006339">
    <property type="component" value="Unassembled WGS sequence"/>
</dbReference>
<keyword evidence="2" id="KW-1185">Reference proteome</keyword>
<accession>A0A828Y9H3</accession>
<evidence type="ECO:0000313" key="2">
    <source>
        <dbReference type="Proteomes" id="UP000006339"/>
    </source>
</evidence>
<name>A0A828Y9H3_9LEPT</name>
<dbReference type="RefSeq" id="WP_004757884.1">
    <property type="nucleotide sequence ID" value="NZ_AKWH02000021.1"/>
</dbReference>
<sequence length="180" mass="20149">MKKALLIIFLIITILNCDLDKFNPYGIDNNEEENFRNIILFLALQPSLTYEKTQLVFTKNINTSYSPILRNASLAGGSFRISPNFSNILSLNTSTGIISGTPTLSQTKSVYIVDFINQETQIQSNPFNIFVEESEGSGICNTTGIFSGCDSKRPFSCSDAIRPAKCYFRVSDCRNDVYCY</sequence>
<protein>
    <submittedName>
        <fullName evidence="1">Uncharacterized protein</fullName>
    </submittedName>
</protein>
<proteinExistence type="predicted"/>
<organism evidence="1 2">
    <name type="scientific">Leptospira kirschneri str. 200802841</name>
    <dbReference type="NCBI Taxonomy" id="1193047"/>
    <lineage>
        <taxon>Bacteria</taxon>
        <taxon>Pseudomonadati</taxon>
        <taxon>Spirochaetota</taxon>
        <taxon>Spirochaetia</taxon>
        <taxon>Leptospirales</taxon>
        <taxon>Leptospiraceae</taxon>
        <taxon>Leptospira</taxon>
    </lineage>
</organism>
<dbReference type="GeneID" id="34312950"/>
<comment type="caution">
    <text evidence="1">The sequence shown here is derived from an EMBL/GenBank/DDBJ whole genome shotgun (WGS) entry which is preliminary data.</text>
</comment>
<reference evidence="1" key="1">
    <citation type="submission" date="2012-10" db="EMBL/GenBank/DDBJ databases">
        <authorList>
            <person name="Harkins D.M."/>
            <person name="Durkin A.S."/>
            <person name="Brinkac L.M."/>
            <person name="Selengut J.D."/>
            <person name="Sanka R."/>
            <person name="DePew J."/>
            <person name="Purushe J."/>
            <person name="Picardeau M."/>
            <person name="Werts C."/>
            <person name="Goarant C."/>
            <person name="Vinetz J.M."/>
            <person name="Sutton G.G."/>
            <person name="Nelson W.C."/>
            <person name="Fouts D.E."/>
        </authorList>
    </citation>
    <scope>NUCLEOTIDE SEQUENCE [LARGE SCALE GENOMIC DNA]</scope>
    <source>
        <strain evidence="1">200802841</strain>
    </source>
</reference>
<dbReference type="AlphaFoldDB" id="A0A828Y9H3"/>
<evidence type="ECO:0000313" key="1">
    <source>
        <dbReference type="EMBL" id="EKO52587.1"/>
    </source>
</evidence>
<dbReference type="EMBL" id="AKWH02000021">
    <property type="protein sequence ID" value="EKO52587.1"/>
    <property type="molecule type" value="Genomic_DNA"/>
</dbReference>
<gene>
    <name evidence="1" type="ORF">LEP1GSC131_4372</name>
</gene>